<name>A0ABV0ZTK2_9TELE</name>
<evidence type="ECO:0000313" key="3">
    <source>
        <dbReference type="Proteomes" id="UP001469553"/>
    </source>
</evidence>
<sequence>MSTMEDLFIQPYMFEPKSDPEREENEDGKPAEPHLQTNALQQCVITVFTPSSSIPSNYVKECRLHFKEFLMLGGRCNELCGLIHPTTEHLDLSNCRFGIHELGLHNCSKE</sequence>
<proteinExistence type="predicted"/>
<organism evidence="2 3">
    <name type="scientific">Ameca splendens</name>
    <dbReference type="NCBI Taxonomy" id="208324"/>
    <lineage>
        <taxon>Eukaryota</taxon>
        <taxon>Metazoa</taxon>
        <taxon>Chordata</taxon>
        <taxon>Craniata</taxon>
        <taxon>Vertebrata</taxon>
        <taxon>Euteleostomi</taxon>
        <taxon>Actinopterygii</taxon>
        <taxon>Neopterygii</taxon>
        <taxon>Teleostei</taxon>
        <taxon>Neoteleostei</taxon>
        <taxon>Acanthomorphata</taxon>
        <taxon>Ovalentaria</taxon>
        <taxon>Atherinomorphae</taxon>
        <taxon>Cyprinodontiformes</taxon>
        <taxon>Goodeidae</taxon>
        <taxon>Ameca</taxon>
    </lineage>
</organism>
<evidence type="ECO:0000313" key="2">
    <source>
        <dbReference type="EMBL" id="MEQ2309612.1"/>
    </source>
</evidence>
<reference evidence="2 3" key="1">
    <citation type="submission" date="2021-06" db="EMBL/GenBank/DDBJ databases">
        <authorList>
            <person name="Palmer J.M."/>
        </authorList>
    </citation>
    <scope>NUCLEOTIDE SEQUENCE [LARGE SCALE GENOMIC DNA]</scope>
    <source>
        <strain evidence="2 3">AS_MEX2019</strain>
        <tissue evidence="2">Muscle</tissue>
    </source>
</reference>
<gene>
    <name evidence="2" type="ORF">AMECASPLE_000704</name>
</gene>
<dbReference type="EMBL" id="JAHRIP010075256">
    <property type="protein sequence ID" value="MEQ2309612.1"/>
    <property type="molecule type" value="Genomic_DNA"/>
</dbReference>
<comment type="caution">
    <text evidence="2">The sequence shown here is derived from an EMBL/GenBank/DDBJ whole genome shotgun (WGS) entry which is preliminary data.</text>
</comment>
<keyword evidence="3" id="KW-1185">Reference proteome</keyword>
<evidence type="ECO:0000256" key="1">
    <source>
        <dbReference type="SAM" id="MobiDB-lite"/>
    </source>
</evidence>
<protein>
    <submittedName>
        <fullName evidence="2">Uncharacterized protein</fullName>
    </submittedName>
</protein>
<dbReference type="Proteomes" id="UP001469553">
    <property type="component" value="Unassembled WGS sequence"/>
</dbReference>
<accession>A0ABV0ZTK2</accession>
<feature type="region of interest" description="Disordered" evidence="1">
    <location>
        <begin position="1"/>
        <end position="33"/>
    </location>
</feature>